<gene>
    <name evidence="2" type="ORF">GXP67_32580</name>
</gene>
<evidence type="ECO:0000313" key="3">
    <source>
        <dbReference type="Proteomes" id="UP000480178"/>
    </source>
</evidence>
<dbReference type="SUPFAM" id="SSF89550">
    <property type="entry name" value="PHP domain-like"/>
    <property type="match status" value="1"/>
</dbReference>
<dbReference type="InterPro" id="IPR052018">
    <property type="entry name" value="PHP_domain"/>
</dbReference>
<dbReference type="Gene3D" id="3.20.20.140">
    <property type="entry name" value="Metal-dependent hydrolases"/>
    <property type="match status" value="1"/>
</dbReference>
<organism evidence="2 3">
    <name type="scientific">Rhodocytophaga rosea</name>
    <dbReference type="NCBI Taxonomy" id="2704465"/>
    <lineage>
        <taxon>Bacteria</taxon>
        <taxon>Pseudomonadati</taxon>
        <taxon>Bacteroidota</taxon>
        <taxon>Cytophagia</taxon>
        <taxon>Cytophagales</taxon>
        <taxon>Rhodocytophagaceae</taxon>
        <taxon>Rhodocytophaga</taxon>
    </lineage>
</organism>
<dbReference type="GO" id="GO:0035312">
    <property type="term" value="F:5'-3' DNA exonuclease activity"/>
    <property type="evidence" value="ECO:0007669"/>
    <property type="project" value="TreeGrafter"/>
</dbReference>
<accession>A0A6C0GWF8</accession>
<dbReference type="InterPro" id="IPR016195">
    <property type="entry name" value="Pol/histidinol_Pase-like"/>
</dbReference>
<protein>
    <submittedName>
        <fullName evidence="2">Histidinol-phosphatase</fullName>
    </submittedName>
</protein>
<dbReference type="EMBL" id="CP048222">
    <property type="protein sequence ID" value="QHT72247.1"/>
    <property type="molecule type" value="Genomic_DNA"/>
</dbReference>
<proteinExistence type="predicted"/>
<dbReference type="PANTHER" id="PTHR42924:SF11">
    <property type="entry name" value="POLYMERASE_HISTIDINOL PHOSPHATASE N-TERMINAL DOMAIN-CONTAINING PROTEIN"/>
    <property type="match status" value="1"/>
</dbReference>
<dbReference type="PANTHER" id="PTHR42924">
    <property type="entry name" value="EXONUCLEASE"/>
    <property type="match status" value="1"/>
</dbReference>
<dbReference type="KEGG" id="rhoz:GXP67_32580"/>
<evidence type="ECO:0000256" key="1">
    <source>
        <dbReference type="SAM" id="MobiDB-lite"/>
    </source>
</evidence>
<feature type="compositionally biased region" description="Polar residues" evidence="1">
    <location>
        <begin position="378"/>
        <end position="391"/>
    </location>
</feature>
<evidence type="ECO:0000313" key="2">
    <source>
        <dbReference type="EMBL" id="QHT72247.1"/>
    </source>
</evidence>
<dbReference type="AlphaFoldDB" id="A0A6C0GWF8"/>
<sequence length="391" mass="44693">MLLLSHLLSAQESALQWYKGNTHTHSYWSDGDDFPEMIMDWYKSNGYHFISLSDHNVLATVERWKQIPAHPFRQQRLKQYIEKYGQEWVNTRTDSSGQTEVRLKTLPEYGPLFEEKGRFLIIPAEEITDGYQGKPVHMNAINVKELIQPQGGNSVAEVMQNNLNAVYAQRELTGQLMFPHINHPNFGWAIKLEDMLGLKGERFFEVYNGHPHVHNYGDSTTMGMEELWDRLQIQYLKDGKPLLYGLATDDAHNHLEYKVGLSNPGRGWIMVRANELTPEAIISAMEKGDFYATTGVELQEMSFDGKKLEVEVKPEPGIEYTIQFWGAGKKGGQPKVLKEVKGSKATYSLRKNDLYVRAKILSTKPKVNPFQDGDRETAWTQPVISQKSSGR</sequence>
<name>A0A6C0GWF8_9BACT</name>
<dbReference type="Proteomes" id="UP000480178">
    <property type="component" value="Chromosome"/>
</dbReference>
<keyword evidence="3" id="KW-1185">Reference proteome</keyword>
<feature type="region of interest" description="Disordered" evidence="1">
    <location>
        <begin position="366"/>
        <end position="391"/>
    </location>
</feature>
<reference evidence="2 3" key="1">
    <citation type="submission" date="2020-01" db="EMBL/GenBank/DDBJ databases">
        <authorList>
            <person name="Kim M.K."/>
        </authorList>
    </citation>
    <scope>NUCLEOTIDE SEQUENCE [LARGE SCALE GENOMIC DNA]</scope>
    <source>
        <strain evidence="2 3">172606-1</strain>
    </source>
</reference>
<dbReference type="GO" id="GO:0004534">
    <property type="term" value="F:5'-3' RNA exonuclease activity"/>
    <property type="evidence" value="ECO:0007669"/>
    <property type="project" value="TreeGrafter"/>
</dbReference>